<evidence type="ECO:0000313" key="10">
    <source>
        <dbReference type="Proteomes" id="UP001198242"/>
    </source>
</evidence>
<dbReference type="InterPro" id="IPR002942">
    <property type="entry name" value="S4_RNA-bd"/>
</dbReference>
<dbReference type="InterPro" id="IPR006224">
    <property type="entry name" value="PsdUridine_synth_RluA-like_CS"/>
</dbReference>
<comment type="similarity">
    <text evidence="2 7">Belongs to the pseudouridine synthase RluA family.</text>
</comment>
<dbReference type="GO" id="GO:0003723">
    <property type="term" value="F:RNA binding"/>
    <property type="evidence" value="ECO:0007669"/>
    <property type="project" value="UniProtKB-KW"/>
</dbReference>
<dbReference type="RefSeq" id="WP_308456250.1">
    <property type="nucleotide sequence ID" value="NZ_JAJEQM010000006.1"/>
</dbReference>
<name>A0AAE3DXT4_9FIRM</name>
<dbReference type="Proteomes" id="UP001198242">
    <property type="component" value="Unassembled WGS sequence"/>
</dbReference>
<feature type="active site" evidence="5">
    <location>
        <position position="138"/>
    </location>
</feature>
<dbReference type="NCBIfam" id="TIGR00005">
    <property type="entry name" value="rluA_subfam"/>
    <property type="match status" value="1"/>
</dbReference>
<dbReference type="PANTHER" id="PTHR21600:SF44">
    <property type="entry name" value="RIBOSOMAL LARGE SUBUNIT PSEUDOURIDINE SYNTHASE D"/>
    <property type="match status" value="1"/>
</dbReference>
<dbReference type="SUPFAM" id="SSF55174">
    <property type="entry name" value="Alpha-L RNA-binding motif"/>
    <property type="match status" value="1"/>
</dbReference>
<keyword evidence="4 7" id="KW-0413">Isomerase</keyword>
<dbReference type="PROSITE" id="PS50889">
    <property type="entry name" value="S4"/>
    <property type="match status" value="1"/>
</dbReference>
<sequence>MQTLKINAAEKNKGERLDKFIADNSNISRSYAAKLCEDGFVLCGEKQLLKKYKILGTEEITINVPEPEELSIEPENIPLNIVYEDSDVIVVNKPQGLCVHPAPGNESGTLVNGLVYHCGDELSAINGVIRPGIVHRIDKDTSGLLIVAKNNEAHLKLSEQLKERKAMRKYVALVNGNIKEDSGTINKPIGRNPSDRKKMAVVFDGREAVTHFNVLERFGQYTLVECILETGRTHQIRVHMASIGHSIVGDPLYGIKKEKFNLNGQLLHAKTIGFVHPRTGEMMEFTSDIPEYFENVLEKLRKR</sequence>
<dbReference type="InterPro" id="IPR006225">
    <property type="entry name" value="PsdUridine_synth_RluC/D"/>
</dbReference>
<evidence type="ECO:0000256" key="3">
    <source>
        <dbReference type="ARBA" id="ARBA00022884"/>
    </source>
</evidence>
<dbReference type="PANTHER" id="PTHR21600">
    <property type="entry name" value="MITOCHONDRIAL RNA PSEUDOURIDINE SYNTHASE"/>
    <property type="match status" value="1"/>
</dbReference>
<dbReference type="AlphaFoldDB" id="A0AAE3DXT4"/>
<proteinExistence type="inferred from homology"/>
<organism evidence="9 10">
    <name type="scientific">Hominilimicola fabiformis</name>
    <dbReference type="NCBI Taxonomy" id="2885356"/>
    <lineage>
        <taxon>Bacteria</taxon>
        <taxon>Bacillati</taxon>
        <taxon>Bacillota</taxon>
        <taxon>Clostridia</taxon>
        <taxon>Eubacteriales</taxon>
        <taxon>Oscillospiraceae</taxon>
        <taxon>Hominilimicola</taxon>
    </lineage>
</organism>
<reference evidence="9 10" key="1">
    <citation type="submission" date="2021-10" db="EMBL/GenBank/DDBJ databases">
        <title>Anaerobic single-cell dispensing facilitates the cultivation of human gut bacteria.</title>
        <authorList>
            <person name="Afrizal A."/>
        </authorList>
    </citation>
    <scope>NUCLEOTIDE SEQUENCE [LARGE SCALE GENOMIC DNA]</scope>
    <source>
        <strain evidence="9 10">CLA-AA-H232</strain>
    </source>
</reference>
<dbReference type="EC" id="5.4.99.-" evidence="7"/>
<comment type="catalytic activity">
    <reaction evidence="1 7">
        <text>a uridine in RNA = a pseudouridine in RNA</text>
        <dbReference type="Rhea" id="RHEA:48348"/>
        <dbReference type="Rhea" id="RHEA-COMP:12068"/>
        <dbReference type="Rhea" id="RHEA-COMP:12069"/>
        <dbReference type="ChEBI" id="CHEBI:65314"/>
        <dbReference type="ChEBI" id="CHEBI:65315"/>
    </reaction>
</comment>
<feature type="domain" description="RNA-binding S4" evidence="8">
    <location>
        <begin position="15"/>
        <end position="78"/>
    </location>
</feature>
<dbReference type="FunFam" id="3.30.2350.10:FF:000006">
    <property type="entry name" value="Pseudouridine synthase"/>
    <property type="match status" value="1"/>
</dbReference>
<comment type="caution">
    <text evidence="9">The sequence shown here is derived from an EMBL/GenBank/DDBJ whole genome shotgun (WGS) entry which is preliminary data.</text>
</comment>
<evidence type="ECO:0000313" key="9">
    <source>
        <dbReference type="EMBL" id="MCC2210346.1"/>
    </source>
</evidence>
<dbReference type="InterPro" id="IPR020103">
    <property type="entry name" value="PsdUridine_synth_cat_dom_sf"/>
</dbReference>
<comment type="function">
    <text evidence="7">Responsible for synthesis of pseudouridine from uracil.</text>
</comment>
<evidence type="ECO:0000256" key="4">
    <source>
        <dbReference type="ARBA" id="ARBA00023235"/>
    </source>
</evidence>
<dbReference type="GO" id="GO:0120159">
    <property type="term" value="F:rRNA pseudouridine synthase activity"/>
    <property type="evidence" value="ECO:0007669"/>
    <property type="project" value="UniProtKB-ARBA"/>
</dbReference>
<dbReference type="Gene3D" id="3.30.2350.10">
    <property type="entry name" value="Pseudouridine synthase"/>
    <property type="match status" value="1"/>
</dbReference>
<evidence type="ECO:0000259" key="8">
    <source>
        <dbReference type="SMART" id="SM00363"/>
    </source>
</evidence>
<keyword evidence="3 6" id="KW-0694">RNA-binding</keyword>
<dbReference type="GO" id="GO:0000455">
    <property type="term" value="P:enzyme-directed rRNA pseudouridine synthesis"/>
    <property type="evidence" value="ECO:0007669"/>
    <property type="project" value="TreeGrafter"/>
</dbReference>
<dbReference type="CDD" id="cd02869">
    <property type="entry name" value="PseudoU_synth_RluA_like"/>
    <property type="match status" value="1"/>
</dbReference>
<evidence type="ECO:0000256" key="1">
    <source>
        <dbReference type="ARBA" id="ARBA00000073"/>
    </source>
</evidence>
<dbReference type="SUPFAM" id="SSF55120">
    <property type="entry name" value="Pseudouridine synthase"/>
    <property type="match status" value="1"/>
</dbReference>
<evidence type="ECO:0000256" key="7">
    <source>
        <dbReference type="RuleBase" id="RU362028"/>
    </source>
</evidence>
<dbReference type="PROSITE" id="PS01129">
    <property type="entry name" value="PSI_RLU"/>
    <property type="match status" value="1"/>
</dbReference>
<dbReference type="EMBL" id="JAJEQM010000006">
    <property type="protein sequence ID" value="MCC2210346.1"/>
    <property type="molecule type" value="Genomic_DNA"/>
</dbReference>
<dbReference type="InterPro" id="IPR050188">
    <property type="entry name" value="RluA_PseudoU_synthase"/>
</dbReference>
<dbReference type="SMART" id="SM00363">
    <property type="entry name" value="S4"/>
    <property type="match status" value="1"/>
</dbReference>
<protein>
    <recommendedName>
        <fullName evidence="7">Pseudouridine synthase</fullName>
        <ecNumber evidence="7">5.4.99.-</ecNumber>
    </recommendedName>
</protein>
<gene>
    <name evidence="9" type="ORF">LKE05_06015</name>
</gene>
<dbReference type="Pfam" id="PF00849">
    <property type="entry name" value="PseudoU_synth_2"/>
    <property type="match status" value="1"/>
</dbReference>
<keyword evidence="10" id="KW-1185">Reference proteome</keyword>
<evidence type="ECO:0000256" key="6">
    <source>
        <dbReference type="PROSITE-ProRule" id="PRU00182"/>
    </source>
</evidence>
<dbReference type="InterPro" id="IPR006145">
    <property type="entry name" value="PsdUridine_synth_RsuA/RluA"/>
</dbReference>
<dbReference type="InterPro" id="IPR036986">
    <property type="entry name" value="S4_RNA-bd_sf"/>
</dbReference>
<evidence type="ECO:0000256" key="5">
    <source>
        <dbReference type="PIRSR" id="PIRSR606225-1"/>
    </source>
</evidence>
<dbReference type="Gene3D" id="3.10.290.10">
    <property type="entry name" value="RNA-binding S4 domain"/>
    <property type="match status" value="1"/>
</dbReference>
<accession>A0AAE3DXT4</accession>
<evidence type="ECO:0000256" key="2">
    <source>
        <dbReference type="ARBA" id="ARBA00010876"/>
    </source>
</evidence>